<dbReference type="PANTHER" id="PTHR30329">
    <property type="entry name" value="STATOR ELEMENT OF FLAGELLAR MOTOR COMPLEX"/>
    <property type="match status" value="1"/>
</dbReference>
<accession>A0A545ST25</accession>
<dbReference type="Proteomes" id="UP000315252">
    <property type="component" value="Unassembled WGS sequence"/>
</dbReference>
<feature type="domain" description="OmpA-like" evidence="5">
    <location>
        <begin position="99"/>
        <end position="214"/>
    </location>
</feature>
<dbReference type="InterPro" id="IPR006664">
    <property type="entry name" value="OMP_bac"/>
</dbReference>
<sequence>MTSPSQVRPSQAFELRAIRPWLAALALLALSACAPNNLFVLLEDDDGKVGAIQVQNEAGAQTLNQAGQATGLDRAGQEPVEPFVLEEDEIREVFGEALDAQPEPPVTFLLYFRTGTSELTPESQALIPDILRTIDERETPPRIAVVGHTDTLGAASVNAALSLDRANVVRDLLLSRDLDPDFVEATSHGENNPLVPTADEVSEPRNRRVEVTIR</sequence>
<dbReference type="InterPro" id="IPR036737">
    <property type="entry name" value="OmpA-like_sf"/>
</dbReference>
<dbReference type="Gene3D" id="3.30.1330.60">
    <property type="entry name" value="OmpA-like domain"/>
    <property type="match status" value="1"/>
</dbReference>
<dbReference type="PROSITE" id="PS51123">
    <property type="entry name" value="OMPA_2"/>
    <property type="match status" value="1"/>
</dbReference>
<evidence type="ECO:0000256" key="4">
    <source>
        <dbReference type="PROSITE-ProRule" id="PRU00473"/>
    </source>
</evidence>
<dbReference type="Pfam" id="PF00691">
    <property type="entry name" value="OmpA"/>
    <property type="match status" value="1"/>
</dbReference>
<keyword evidence="3" id="KW-0998">Cell outer membrane</keyword>
<dbReference type="InterPro" id="IPR006665">
    <property type="entry name" value="OmpA-like"/>
</dbReference>
<reference evidence="6 7" key="1">
    <citation type="submission" date="2019-06" db="EMBL/GenBank/DDBJ databases">
        <title>Whole genome sequence for Rhodospirillaceae sp. R148.</title>
        <authorList>
            <person name="Wang G."/>
        </authorList>
    </citation>
    <scope>NUCLEOTIDE SEQUENCE [LARGE SCALE GENOMIC DNA]</scope>
    <source>
        <strain evidence="6 7">R148</strain>
    </source>
</reference>
<organism evidence="6 7">
    <name type="scientific">Denitrobaculum tricleocarpae</name>
    <dbReference type="NCBI Taxonomy" id="2591009"/>
    <lineage>
        <taxon>Bacteria</taxon>
        <taxon>Pseudomonadati</taxon>
        <taxon>Pseudomonadota</taxon>
        <taxon>Alphaproteobacteria</taxon>
        <taxon>Rhodospirillales</taxon>
        <taxon>Rhodospirillaceae</taxon>
        <taxon>Denitrobaculum</taxon>
    </lineage>
</organism>
<evidence type="ECO:0000313" key="7">
    <source>
        <dbReference type="Proteomes" id="UP000315252"/>
    </source>
</evidence>
<dbReference type="RefSeq" id="WP_142900009.1">
    <property type="nucleotide sequence ID" value="NZ_ML660075.1"/>
</dbReference>
<proteinExistence type="predicted"/>
<keyword evidence="7" id="KW-1185">Reference proteome</keyword>
<dbReference type="SUPFAM" id="SSF103088">
    <property type="entry name" value="OmpA-like"/>
    <property type="match status" value="1"/>
</dbReference>
<evidence type="ECO:0000256" key="1">
    <source>
        <dbReference type="ARBA" id="ARBA00004442"/>
    </source>
</evidence>
<dbReference type="AlphaFoldDB" id="A0A545ST25"/>
<evidence type="ECO:0000313" key="6">
    <source>
        <dbReference type="EMBL" id="TQV68107.1"/>
    </source>
</evidence>
<dbReference type="OrthoDB" id="189250at2"/>
<evidence type="ECO:0000259" key="5">
    <source>
        <dbReference type="PROSITE" id="PS51123"/>
    </source>
</evidence>
<dbReference type="InterPro" id="IPR050330">
    <property type="entry name" value="Bact_OuterMem_StrucFunc"/>
</dbReference>
<evidence type="ECO:0000256" key="3">
    <source>
        <dbReference type="ARBA" id="ARBA00023237"/>
    </source>
</evidence>
<dbReference type="PANTHER" id="PTHR30329:SF21">
    <property type="entry name" value="LIPOPROTEIN YIAD-RELATED"/>
    <property type="match status" value="1"/>
</dbReference>
<keyword evidence="2 4" id="KW-0472">Membrane</keyword>
<name>A0A545ST25_9PROT</name>
<dbReference type="PRINTS" id="PR01021">
    <property type="entry name" value="OMPADOMAIN"/>
</dbReference>
<evidence type="ECO:0000256" key="2">
    <source>
        <dbReference type="ARBA" id="ARBA00023136"/>
    </source>
</evidence>
<gene>
    <name evidence="6" type="ORF">FKG95_29225</name>
</gene>
<comment type="subcellular location">
    <subcellularLocation>
        <location evidence="1">Cell outer membrane</location>
    </subcellularLocation>
</comment>
<comment type="caution">
    <text evidence="6">The sequence shown here is derived from an EMBL/GenBank/DDBJ whole genome shotgun (WGS) entry which is preliminary data.</text>
</comment>
<dbReference type="CDD" id="cd07185">
    <property type="entry name" value="OmpA_C-like"/>
    <property type="match status" value="1"/>
</dbReference>
<protein>
    <submittedName>
        <fullName evidence="6">OmpA family protein</fullName>
    </submittedName>
</protein>
<dbReference type="EMBL" id="VHSH01000024">
    <property type="protein sequence ID" value="TQV68107.1"/>
    <property type="molecule type" value="Genomic_DNA"/>
</dbReference>
<dbReference type="GO" id="GO:0009279">
    <property type="term" value="C:cell outer membrane"/>
    <property type="evidence" value="ECO:0007669"/>
    <property type="project" value="UniProtKB-SubCell"/>
</dbReference>